<feature type="domain" description="Peptidase S33 tripeptidyl aminopeptidase-like C-terminal" evidence="2">
    <location>
        <begin position="369"/>
        <end position="457"/>
    </location>
</feature>
<dbReference type="Proteomes" id="UP000585638">
    <property type="component" value="Unassembled WGS sequence"/>
</dbReference>
<dbReference type="Gene3D" id="3.40.50.1820">
    <property type="entry name" value="alpha/beta hydrolase"/>
    <property type="match status" value="1"/>
</dbReference>
<dbReference type="SUPFAM" id="SSF53474">
    <property type="entry name" value="alpha/beta-Hydrolases"/>
    <property type="match status" value="1"/>
</dbReference>
<dbReference type="RefSeq" id="WP_184870497.1">
    <property type="nucleotide sequence ID" value="NZ_BAAAWY010000021.1"/>
</dbReference>
<dbReference type="EMBL" id="JACHIR010000005">
    <property type="protein sequence ID" value="MBB5898025.1"/>
    <property type="molecule type" value="Genomic_DNA"/>
</dbReference>
<dbReference type="InterPro" id="IPR013595">
    <property type="entry name" value="Pept_S33_TAP-like_C"/>
</dbReference>
<gene>
    <name evidence="3" type="ORF">BJ998_009284</name>
</gene>
<protein>
    <submittedName>
        <fullName evidence="3">Pimeloyl-ACP methyl ester carboxylesterase</fullName>
    </submittedName>
</protein>
<dbReference type="Pfam" id="PF08386">
    <property type="entry name" value="Abhydrolase_4"/>
    <property type="match status" value="1"/>
</dbReference>
<feature type="chain" id="PRO_5030697515" evidence="1">
    <location>
        <begin position="24"/>
        <end position="463"/>
    </location>
</feature>
<feature type="signal peptide" evidence="1">
    <location>
        <begin position="1"/>
        <end position="23"/>
    </location>
</feature>
<comment type="caution">
    <text evidence="3">The sequence shown here is derived from an EMBL/GenBank/DDBJ whole genome shotgun (WGS) entry which is preliminary data.</text>
</comment>
<dbReference type="AlphaFoldDB" id="A0A7W9NMD7"/>
<name>A0A7W9NMD7_9PSEU</name>
<evidence type="ECO:0000259" key="2">
    <source>
        <dbReference type="Pfam" id="PF08386"/>
    </source>
</evidence>
<proteinExistence type="predicted"/>
<keyword evidence="4" id="KW-1185">Reference proteome</keyword>
<evidence type="ECO:0000313" key="4">
    <source>
        <dbReference type="Proteomes" id="UP000585638"/>
    </source>
</evidence>
<keyword evidence="1" id="KW-0732">Signal</keyword>
<reference evidence="3 4" key="1">
    <citation type="submission" date="2020-08" db="EMBL/GenBank/DDBJ databases">
        <title>Sequencing the genomes of 1000 actinobacteria strains.</title>
        <authorList>
            <person name="Klenk H.-P."/>
        </authorList>
    </citation>
    <scope>NUCLEOTIDE SEQUENCE [LARGE SCALE GENOMIC DNA]</scope>
    <source>
        <strain evidence="3 4">DSM 43851</strain>
    </source>
</reference>
<dbReference type="InterPro" id="IPR029058">
    <property type="entry name" value="AB_hydrolase_fold"/>
</dbReference>
<accession>A0A7W9NMD7</accession>
<evidence type="ECO:0000313" key="3">
    <source>
        <dbReference type="EMBL" id="MBB5898025.1"/>
    </source>
</evidence>
<organism evidence="3 4">
    <name type="scientific">Kutzneria kofuensis</name>
    <dbReference type="NCBI Taxonomy" id="103725"/>
    <lineage>
        <taxon>Bacteria</taxon>
        <taxon>Bacillati</taxon>
        <taxon>Actinomycetota</taxon>
        <taxon>Actinomycetes</taxon>
        <taxon>Pseudonocardiales</taxon>
        <taxon>Pseudonocardiaceae</taxon>
        <taxon>Kutzneria</taxon>
    </lineage>
</organism>
<sequence length="463" mass="47733">MRRKITVAIAVFALVTVPAPASAAPNVSWVPCPQPQALKYHAECATIATSGATLALLRIPATESSQGPVFADSQEMDGYGGSQIDFFLRHGDNYLSRLPQTHRTHDIVLADPRGLGGSTPVRCPLPAHDPAVPELPATSADTARITAHGASVYFRCAAATGPLIAHTGLVEQADDLDAVRVALGAPRLDFLGQATGAELGVVYAARHPAHAGRLVLDTAVDPFVPTAQRMLDTAHAEEAAFGRFATWCDHTPEQCPLAGRDVGAVLDELGAHGAPGLTGDEVRIAVGQFLLGYPFAWPGLGHALATARDGDAGELAPYVALTYTDPEYTASHAQTCADHPSDPALLAGLAQKVRAAAPHTGGISLTWDALLSCTGWPDGAGLAERVPGHLAPASPVLITATADDPINPSSWATDLAARIAGSQVLVAPADGHGALDNAPCAANAIDAYLAAGTLPSKEECQIA</sequence>
<evidence type="ECO:0000256" key="1">
    <source>
        <dbReference type="SAM" id="SignalP"/>
    </source>
</evidence>